<name>A0ABN9MS62_9MYCO</name>
<dbReference type="Proteomes" id="UP001190336">
    <property type="component" value="Chromosome"/>
</dbReference>
<dbReference type="PANTHER" id="PTHR22642:SF2">
    <property type="entry name" value="PROTEIN LONG AFTER FAR-RED 3"/>
    <property type="match status" value="1"/>
</dbReference>
<dbReference type="Gene3D" id="2.30.40.10">
    <property type="entry name" value="Urease, subunit C, domain 1"/>
    <property type="match status" value="1"/>
</dbReference>
<proteinExistence type="predicted"/>
<dbReference type="RefSeq" id="WP_308475635.1">
    <property type="nucleotide sequence ID" value="NZ_OY726394.1"/>
</dbReference>
<dbReference type="SUPFAM" id="SSF51338">
    <property type="entry name" value="Composite domain of metallo-dependent hydrolases"/>
    <property type="match status" value="1"/>
</dbReference>
<dbReference type="Pfam" id="PF07969">
    <property type="entry name" value="Amidohydro_3"/>
    <property type="match status" value="1"/>
</dbReference>
<feature type="domain" description="Amidohydrolase 3" evidence="1">
    <location>
        <begin position="36"/>
        <end position="440"/>
    </location>
</feature>
<dbReference type="Gene3D" id="3.10.310.70">
    <property type="match status" value="1"/>
</dbReference>
<dbReference type="InterPro" id="IPR013108">
    <property type="entry name" value="Amidohydro_3"/>
</dbReference>
<dbReference type="InterPro" id="IPR011059">
    <property type="entry name" value="Metal-dep_hydrolase_composite"/>
</dbReference>
<dbReference type="InterPro" id="IPR032466">
    <property type="entry name" value="Metal_Hydrolase"/>
</dbReference>
<protein>
    <submittedName>
        <fullName evidence="2">Amidohydrolase family protein</fullName>
    </submittedName>
</protein>
<keyword evidence="3" id="KW-1185">Reference proteome</keyword>
<dbReference type="PANTHER" id="PTHR22642">
    <property type="entry name" value="IMIDAZOLONEPROPIONASE"/>
    <property type="match status" value="1"/>
</dbReference>
<dbReference type="Gene3D" id="3.20.20.140">
    <property type="entry name" value="Metal-dependent hydrolases"/>
    <property type="match status" value="2"/>
</dbReference>
<evidence type="ECO:0000313" key="3">
    <source>
        <dbReference type="Proteomes" id="UP001190336"/>
    </source>
</evidence>
<organism evidence="2 3">
    <name type="scientific">[Mycobacterium] kokjensenii</name>
    <dbReference type="NCBI Taxonomy" id="3064287"/>
    <lineage>
        <taxon>Bacteria</taxon>
        <taxon>Bacillati</taxon>
        <taxon>Actinomycetota</taxon>
        <taxon>Actinomycetes</taxon>
        <taxon>Mycobacteriales</taxon>
        <taxon>Mycobacteriaceae</taxon>
        <taxon>Mycolicibacter</taxon>
    </lineage>
</organism>
<dbReference type="EMBL" id="OY726394">
    <property type="protein sequence ID" value="CAJ1494197.1"/>
    <property type="molecule type" value="Genomic_DNA"/>
</dbReference>
<accession>A0ABN9MS62</accession>
<gene>
    <name evidence="2" type="ORF">MU0083_000701</name>
</gene>
<sequence length="443" mass="46163">MLIRRAVLPGGSCVDIRLGDTIEQLAPALAAQPGEDVVDAHGATVIPGLHDHHVHLRSAAAALESVRLGPPQVRTLDELAAALRAAVPDADGWVRGYGYHESVAGELDAALLERLSPQIPVRVAHRSGALWVLNTTGLVRAGLTDRPDGRLLRAHGDPAPALPPREPPLAVWSRRLAAYGVTGITEATPGHTDADIARFAAARRSGELLQRLHCLAPAGTAAAPGVSIGPVKIILDDDRLDLEELTEALSGNHSRGHGVAVHCVTDAQLTVAIAAWQAVGTHPADRIEHAAVVPEDRLADLAALGITVVTQPNFVAERGDEYLAGIAPEHHHELWRLASLQRNAIPVALSTDTPFGDGDPWAAMRAAVHRSTPGGAVLGPGERIAASAALHGFTGWADRPAVPRRVAVGEPGDLCLLDGDPAALGAAPVRLTVVAGAVVHDGR</sequence>
<dbReference type="SUPFAM" id="SSF51556">
    <property type="entry name" value="Metallo-dependent hydrolases"/>
    <property type="match status" value="1"/>
</dbReference>
<evidence type="ECO:0000313" key="2">
    <source>
        <dbReference type="EMBL" id="CAJ1494197.1"/>
    </source>
</evidence>
<reference evidence="2 3" key="1">
    <citation type="submission" date="2023-08" db="EMBL/GenBank/DDBJ databases">
        <authorList>
            <person name="Folkvardsen B D."/>
            <person name="Norman A."/>
        </authorList>
    </citation>
    <scope>NUCLEOTIDE SEQUENCE [LARGE SCALE GENOMIC DNA]</scope>
    <source>
        <strain evidence="2 3">Mu0083</strain>
    </source>
</reference>
<evidence type="ECO:0000259" key="1">
    <source>
        <dbReference type="Pfam" id="PF07969"/>
    </source>
</evidence>